<reference evidence="2 3" key="1">
    <citation type="journal article" date="2016" name="Syst. Appl. Microbiol.">
        <title>Pararhizobium polonicum sp. nov. isolated from tumors on stone fruit rootstocks.</title>
        <authorList>
            <person name="Pulawska J."/>
            <person name="Kuzmanovic N."/>
            <person name="Willems A."/>
            <person name="Pothier J.F."/>
        </authorList>
    </citation>
    <scope>NUCLEOTIDE SEQUENCE [LARGE SCALE GENOMIC DNA]</scope>
    <source>
        <strain evidence="2 3">F5.1</strain>
    </source>
</reference>
<feature type="domain" description="Carboxymuconolactone decarboxylase-like" evidence="1">
    <location>
        <begin position="12"/>
        <end position="93"/>
    </location>
</feature>
<dbReference type="PANTHER" id="PTHR34846">
    <property type="entry name" value="4-CARBOXYMUCONOLACTONE DECARBOXYLASE FAMILY PROTEIN (AFU_ORTHOLOGUE AFUA_6G11590)"/>
    <property type="match status" value="1"/>
</dbReference>
<dbReference type="STRING" id="1612624.ADU59_02740"/>
<dbReference type="OrthoDB" id="9801997at2"/>
<evidence type="ECO:0000259" key="1">
    <source>
        <dbReference type="Pfam" id="PF02627"/>
    </source>
</evidence>
<keyword evidence="3" id="KW-1185">Reference proteome</keyword>
<proteinExistence type="predicted"/>
<accession>A0A1C7PAD1</accession>
<dbReference type="InterPro" id="IPR004675">
    <property type="entry name" value="AhpD_core"/>
</dbReference>
<keyword evidence="2" id="KW-0560">Oxidoreductase</keyword>
<gene>
    <name evidence="2" type="ORF">ADU59_02740</name>
</gene>
<protein>
    <submittedName>
        <fullName evidence="2">Alkylhydroperoxidase</fullName>
    </submittedName>
</protein>
<comment type="caution">
    <text evidence="2">The sequence shown here is derived from an EMBL/GenBank/DDBJ whole genome shotgun (WGS) entry which is preliminary data.</text>
</comment>
<dbReference type="Pfam" id="PF02627">
    <property type="entry name" value="CMD"/>
    <property type="match status" value="1"/>
</dbReference>
<dbReference type="InterPro" id="IPR029032">
    <property type="entry name" value="AhpD-like"/>
</dbReference>
<dbReference type="Gene3D" id="1.20.1290.10">
    <property type="entry name" value="AhpD-like"/>
    <property type="match status" value="1"/>
</dbReference>
<dbReference type="RefSeq" id="WP_068951435.1">
    <property type="nucleotide sequence ID" value="NZ_LGLV01000004.1"/>
</dbReference>
<dbReference type="NCBIfam" id="TIGR00778">
    <property type="entry name" value="ahpD_dom"/>
    <property type="match status" value="1"/>
</dbReference>
<sequence>MQQRLDMTKASPEAFKAVLALENYVQNSGLERRFIHLIKLRASQINGCAFCVDMHVKESRHDGLSEQWINLMCVWRESPVYDARERALLGWVDAVTNIAQTGAPDDAYQTLQAHFSSEEIAKITVAIGAINVWNRLAVSFRAQHPVDRVAKAA</sequence>
<keyword evidence="2" id="KW-0575">Peroxidase</keyword>
<evidence type="ECO:0000313" key="2">
    <source>
        <dbReference type="EMBL" id="OBZ96684.1"/>
    </source>
</evidence>
<dbReference type="PANTHER" id="PTHR34846:SF10">
    <property type="entry name" value="CYTOPLASMIC PROTEIN"/>
    <property type="match status" value="1"/>
</dbReference>
<dbReference type="AlphaFoldDB" id="A0A1C7PAD1"/>
<dbReference type="PATRIC" id="fig|1612624.7.peg.566"/>
<dbReference type="EMBL" id="LGLV01000004">
    <property type="protein sequence ID" value="OBZ96684.1"/>
    <property type="molecule type" value="Genomic_DNA"/>
</dbReference>
<name>A0A1C7PAD1_9HYPH</name>
<dbReference type="InterPro" id="IPR003779">
    <property type="entry name" value="CMD-like"/>
</dbReference>
<organism evidence="2 3">
    <name type="scientific">Pararhizobium polonicum</name>
    <dbReference type="NCBI Taxonomy" id="1612624"/>
    <lineage>
        <taxon>Bacteria</taxon>
        <taxon>Pseudomonadati</taxon>
        <taxon>Pseudomonadota</taxon>
        <taxon>Alphaproteobacteria</taxon>
        <taxon>Hyphomicrobiales</taxon>
        <taxon>Rhizobiaceae</taxon>
        <taxon>Rhizobium/Agrobacterium group</taxon>
        <taxon>Pararhizobium</taxon>
    </lineage>
</organism>
<evidence type="ECO:0000313" key="3">
    <source>
        <dbReference type="Proteomes" id="UP000093111"/>
    </source>
</evidence>
<dbReference type="GO" id="GO:0051920">
    <property type="term" value="F:peroxiredoxin activity"/>
    <property type="evidence" value="ECO:0007669"/>
    <property type="project" value="InterPro"/>
</dbReference>
<dbReference type="SUPFAM" id="SSF69118">
    <property type="entry name" value="AhpD-like"/>
    <property type="match status" value="1"/>
</dbReference>
<dbReference type="Proteomes" id="UP000093111">
    <property type="component" value="Unassembled WGS sequence"/>
</dbReference>